<dbReference type="GO" id="GO:0006508">
    <property type="term" value="P:proteolysis"/>
    <property type="evidence" value="ECO:0007669"/>
    <property type="project" value="UniProtKB-KW"/>
</dbReference>
<evidence type="ECO:0000313" key="8">
    <source>
        <dbReference type="Proteomes" id="UP000178666"/>
    </source>
</evidence>
<dbReference type="Proteomes" id="UP000178666">
    <property type="component" value="Chromosome"/>
</dbReference>
<keyword evidence="3" id="KW-0378">Hydrolase</keyword>
<keyword evidence="8" id="KW-1185">Reference proteome</keyword>
<gene>
    <name evidence="6" type="ORF">A8L58_04810</name>
    <name evidence="5" type="ORF">AXH35_03345</name>
</gene>
<feature type="domain" description="Prohead serine protease" evidence="4">
    <location>
        <begin position="23"/>
        <end position="180"/>
    </location>
</feature>
<name>A0AAC9AMZ7_9ACTN</name>
<organism evidence="5 7">
    <name type="scientific">Acidipropionibacterium acidipropionici</name>
    <dbReference type="NCBI Taxonomy" id="1748"/>
    <lineage>
        <taxon>Bacteria</taxon>
        <taxon>Bacillati</taxon>
        <taxon>Actinomycetota</taxon>
        <taxon>Actinomycetes</taxon>
        <taxon>Propionibacteriales</taxon>
        <taxon>Propionibacteriaceae</taxon>
        <taxon>Acidipropionibacterium</taxon>
    </lineage>
</organism>
<keyword evidence="1" id="KW-1188">Viral release from host cell</keyword>
<evidence type="ECO:0000313" key="5">
    <source>
        <dbReference type="EMBL" id="AMS04661.1"/>
    </source>
</evidence>
<dbReference type="Proteomes" id="UP000075221">
    <property type="component" value="Chromosome"/>
</dbReference>
<protein>
    <recommendedName>
        <fullName evidence="4">Prohead serine protease domain-containing protein</fullName>
    </recommendedName>
</protein>
<dbReference type="Pfam" id="PF04586">
    <property type="entry name" value="Peptidase_S78"/>
    <property type="match status" value="1"/>
</dbReference>
<evidence type="ECO:0000313" key="7">
    <source>
        <dbReference type="Proteomes" id="UP000075221"/>
    </source>
</evidence>
<evidence type="ECO:0000313" key="6">
    <source>
        <dbReference type="EMBL" id="AOZ46150.1"/>
    </source>
</evidence>
<dbReference type="AlphaFoldDB" id="A0AAC9AMZ7"/>
<reference evidence="6 8" key="1">
    <citation type="journal article" date="2016" name="Plant Dis.">
        <title>Improved production of propionic acid using genome shuffling.</title>
        <authorList>
            <person name="Luna-Flores C.H."/>
            <person name="Palfreyman R.W."/>
            <person name="Kromer J.O."/>
            <person name="Nielsen L.K."/>
            <person name="Marcellin E."/>
        </authorList>
    </citation>
    <scope>NUCLEOTIDE SEQUENCE [LARGE SCALE GENOMIC DNA]</scope>
    <source>
        <strain evidence="6 8">F3E8</strain>
    </source>
</reference>
<dbReference type="InterPro" id="IPR006433">
    <property type="entry name" value="Prohead_protease"/>
</dbReference>
<keyword evidence="2" id="KW-0645">Protease</keyword>
<dbReference type="EMBL" id="CP015970">
    <property type="protein sequence ID" value="AOZ46150.1"/>
    <property type="molecule type" value="Genomic_DNA"/>
</dbReference>
<accession>A0AAC9AMZ7</accession>
<evidence type="ECO:0000256" key="2">
    <source>
        <dbReference type="ARBA" id="ARBA00022670"/>
    </source>
</evidence>
<reference evidence="5 7" key="2">
    <citation type="submission" date="2016-02" db="EMBL/GenBank/DDBJ databases">
        <title>Complete Genome Sequence of Propionibacterium acidipropionici ATCC 55737.</title>
        <authorList>
            <person name="Luna Flores C.H."/>
            <person name="Nielsen L.K."/>
            <person name="Marcellin E."/>
        </authorList>
    </citation>
    <scope>NUCLEOTIDE SEQUENCE [LARGE SCALE GENOMIC DNA]</scope>
    <source>
        <strain evidence="5 7">ATCC 55737</strain>
    </source>
</reference>
<evidence type="ECO:0000259" key="4">
    <source>
        <dbReference type="Pfam" id="PF04586"/>
    </source>
</evidence>
<dbReference type="RefSeq" id="WP_062819077.1">
    <property type="nucleotide sequence ID" value="NZ_CP014352.1"/>
</dbReference>
<dbReference type="GO" id="GO:0008233">
    <property type="term" value="F:peptidase activity"/>
    <property type="evidence" value="ECO:0007669"/>
    <property type="project" value="UniProtKB-KW"/>
</dbReference>
<proteinExistence type="predicted"/>
<sequence>MNDQIVTLRAPEVRTTTAALKLVDVESDGRTISGRAVPYNTLTSIGWFAEQHAPKSFAKSIREAARKLPLLLWHNNQSWPVGVSEEWDDNDNGLDCTWRMDQSEEAERAADLADKGMLTGLSIGFAPIRSEWEYVPDEDWDPNRGVDGMDKVTRLESRLLEVSLTPTPAFAGAKVSQVRSREQRREMPNHELVFPKREAWAQWLAQNRRSAS</sequence>
<evidence type="ECO:0000256" key="1">
    <source>
        <dbReference type="ARBA" id="ARBA00022612"/>
    </source>
</evidence>
<evidence type="ECO:0000256" key="3">
    <source>
        <dbReference type="ARBA" id="ARBA00022801"/>
    </source>
</evidence>
<dbReference type="InterPro" id="IPR054613">
    <property type="entry name" value="Peptidase_S78_dom"/>
</dbReference>
<dbReference type="EMBL" id="CP014352">
    <property type="protein sequence ID" value="AMS04661.1"/>
    <property type="molecule type" value="Genomic_DNA"/>
</dbReference>
<dbReference type="NCBIfam" id="TIGR01543">
    <property type="entry name" value="proheadase_HK97"/>
    <property type="match status" value="1"/>
</dbReference>